<feature type="domain" description="JmjC" evidence="9">
    <location>
        <begin position="1123"/>
        <end position="1310"/>
    </location>
</feature>
<organism evidence="10">
    <name type="scientific">Cladocopium goreaui</name>
    <dbReference type="NCBI Taxonomy" id="2562237"/>
    <lineage>
        <taxon>Eukaryota</taxon>
        <taxon>Sar</taxon>
        <taxon>Alveolata</taxon>
        <taxon>Dinophyceae</taxon>
        <taxon>Suessiales</taxon>
        <taxon>Symbiodiniaceae</taxon>
        <taxon>Cladocopium</taxon>
    </lineage>
</organism>
<keyword evidence="2 7" id="KW-0812">Transmembrane</keyword>
<feature type="compositionally biased region" description="Polar residues" evidence="6">
    <location>
        <begin position="36"/>
        <end position="45"/>
    </location>
</feature>
<proteinExistence type="predicted"/>
<dbReference type="Gene3D" id="1.20.120.350">
    <property type="entry name" value="Voltage-gated potassium channels. Chain C"/>
    <property type="match status" value="1"/>
</dbReference>
<evidence type="ECO:0000313" key="11">
    <source>
        <dbReference type="EMBL" id="CAL1159489.1"/>
    </source>
</evidence>
<evidence type="ECO:0000256" key="6">
    <source>
        <dbReference type="SAM" id="MobiDB-lite"/>
    </source>
</evidence>
<gene>
    <name evidence="10" type="ORF">C1SCF055_LOCUS31780</name>
</gene>
<accession>A0A9P1D8E8</accession>
<dbReference type="InterPro" id="IPR014710">
    <property type="entry name" value="RmlC-like_jellyroll"/>
</dbReference>
<evidence type="ECO:0000256" key="5">
    <source>
        <dbReference type="ARBA" id="ARBA00023136"/>
    </source>
</evidence>
<evidence type="ECO:0000256" key="1">
    <source>
        <dbReference type="ARBA" id="ARBA00004141"/>
    </source>
</evidence>
<feature type="compositionally biased region" description="Basic and acidic residues" evidence="6">
    <location>
        <begin position="65"/>
        <end position="89"/>
    </location>
</feature>
<sequence length="1702" mass="190474">MIEAKHKDLALKIDHQCKLLELILLNGGIKAKSKDTLPSGTSSRILGSRRPSASPATSRGLGMPRELRESKERQELPADLPKEPPKEEPPAQPAAPESKAEHSSRRSSAKSERALAIEARAKKKRPSFTPQLFKTFSQTDLTKKKKAHAASMRRSASMDTGNTAIVEEKPPNWAKRLVTRSAFDLAFTLVVVTNSIFIGVELQLSVSEPNATHTGVQIVQHVYTALFTIELWIRICADGCGLFWGDDWTWGWLDLFIVVFSLWEVGVDVLYALVWTESTGGSWSGFSNLKAFRIIRITRLVKAVRLARIFRFVMAFRLLISSILHTLKSLFWALMLLVLIIYVFAVLFTQAVNDHLTDPDVKYDVLFEKASEEYFAGLPVTMLSLFMSISGGVSWENVIAPLKEVSLVWVVVYLFYISFTYFAVLNVVTAVFCQSAIDGAQNDHASKVHAILANKEQHLTKISTLFQKFGAEGGVITFEQFQKNLKAAEVREYFQTLGLDVWDAWSFFKLLDEDGGGEVEIEEFLMGCLRLRGQATAMDVGKIINDQTWQIKNQGKFQAYVEVELKQLKEHLSILTGVNISSDEHIGLIFGDRDQGVGKTRSIDCVPAPEEEYEERVSNTPGYCYDKASGMDIHAQPLLPGVADVATASSLISACVFRCKTWKTYPYKYQTHSSSSPPVTGLAPHHPRLDHRVFYPFEMTSKSDICSAYCIMDHNPYCYSVEGFMQRMVQRLLEGEASVLALFASNPFPAGPPAQVRVVMFAVTPTSMEDHRATGCLGSRWMKGAGPESRQTEELLARCGALLDARQISAARRVFQALPKSKLSDATVSALRSRCAAVETKAKERAIEALETCASGKGPPIEAFLSLFCAGVEDCSLWAKVTDALARSLGKFGTMLLEVGAIHSNSILLVERPISELRQVLLFRAGALAEWHSLPAAYDAAMAQVGQGQAQVTRVLCGAGWLQGAAATFKAEMWPAVCEGDRLELGPNQPDSAAPPRNQDWPPVRCAPELLQGTLPAISLEDALGPAGAPAVVKDAQLLHGALQRWSLDFFLDTVPSGDEASLFSVYRAAEPKRCFRYAGAREGSDEEEAKYSLESEECAERLLMDFPEFARRKLAAAGEAGEAESPDGFAYYLWGVALRRSGESFEGFNLGTAVDEDLMEAETWAKLRQLQAARGWGDFEQAQIFLGCRDALTPCHYDLLHNAYVQVKGWKRFLLLDPCHGYDLYPYPQGHPMDRCARADLEDPDLVRFPRLARVRALEATLGPGDVLVLPCGWWHHVQSLTEDSISVSFWFSQNSSVDRPLDPLSSLQRLLLCRELEQVLLLLRGKGGLRGAYGTIRQMLEEEVKEVKGDPQEVLCCAWLLWRLHSALGLSARELVRELVDDARFDGLTFQRKKLHWWYVQEMCEVIPARLLAMERQGKSDPGLWTRWVPAPECFHPEHDIWRNRSPTVEALSASPEIHWSNVDTAPCGDGISVAEVESFWNDFIMAAQKSRGDWPSLRKRSQAMAERFGREKLALYERILGRYVLLLRRKVSQEAITKLGLDNLLCNWRLHLLFHDVIAEGKAAYVETLKNTQDSLLYRLQHIGEATMLDLVGLLRPDDLLFEDMKFRYIRELKQRPDRRGFIQKTVENDKGGFYSMLNWLLAQPAMAPLWLPKAHLLDSGAWLVTGYQAKRRDLQTFTEPKYVDTQVQGKPLMGSVMF</sequence>
<comment type="caution">
    <text evidence="10">The sequence shown here is derived from an EMBL/GenBank/DDBJ whole genome shotgun (WGS) entry which is preliminary data.</text>
</comment>
<dbReference type="Gene3D" id="1.10.238.10">
    <property type="entry name" value="EF-hand"/>
    <property type="match status" value="1"/>
</dbReference>
<comment type="subcellular location">
    <subcellularLocation>
        <location evidence="1">Membrane</location>
        <topology evidence="1">Multi-pass membrane protein</topology>
    </subcellularLocation>
</comment>
<keyword evidence="3" id="KW-0106">Calcium</keyword>
<dbReference type="Pfam" id="PF25179">
    <property type="entry name" value="LMF1_C"/>
    <property type="match status" value="1"/>
</dbReference>
<dbReference type="GO" id="GO:0005509">
    <property type="term" value="F:calcium ion binding"/>
    <property type="evidence" value="ECO:0007669"/>
    <property type="project" value="InterPro"/>
</dbReference>
<dbReference type="PROSITE" id="PS50222">
    <property type="entry name" value="EF_HAND_2"/>
    <property type="match status" value="1"/>
</dbReference>
<evidence type="ECO:0000256" key="3">
    <source>
        <dbReference type="ARBA" id="ARBA00022837"/>
    </source>
</evidence>
<dbReference type="Proteomes" id="UP001152797">
    <property type="component" value="Unassembled WGS sequence"/>
</dbReference>
<feature type="transmembrane region" description="Helical" evidence="7">
    <location>
        <begin position="407"/>
        <end position="432"/>
    </location>
</feature>
<feature type="compositionally biased region" description="Low complexity" evidence="6">
    <location>
        <begin position="48"/>
        <end position="59"/>
    </location>
</feature>
<dbReference type="Gene3D" id="1.10.287.70">
    <property type="match status" value="1"/>
</dbReference>
<dbReference type="OrthoDB" id="437594at2759"/>
<dbReference type="InterPro" id="IPR027359">
    <property type="entry name" value="Volt_channel_dom_sf"/>
</dbReference>
<feature type="compositionally biased region" description="Basic and acidic residues" evidence="6">
    <location>
        <begin position="98"/>
        <end position="113"/>
    </location>
</feature>
<reference evidence="10" key="1">
    <citation type="submission" date="2022-10" db="EMBL/GenBank/DDBJ databases">
        <authorList>
            <person name="Chen Y."/>
            <person name="Dougan E. K."/>
            <person name="Chan C."/>
            <person name="Rhodes N."/>
            <person name="Thang M."/>
        </authorList>
    </citation>
    <scope>NUCLEOTIDE SEQUENCE</scope>
</reference>
<reference evidence="11" key="2">
    <citation type="submission" date="2024-04" db="EMBL/GenBank/DDBJ databases">
        <authorList>
            <person name="Chen Y."/>
            <person name="Shah S."/>
            <person name="Dougan E. K."/>
            <person name="Thang M."/>
            <person name="Chan C."/>
        </authorList>
    </citation>
    <scope>NUCLEOTIDE SEQUENCE [LARGE SCALE GENOMIC DNA]</scope>
</reference>
<feature type="transmembrane region" description="Helical" evidence="7">
    <location>
        <begin position="182"/>
        <end position="200"/>
    </location>
</feature>
<protein>
    <submittedName>
        <fullName evidence="12">Voltage-dependent L-type calcium channel subunit alpha-1C</fullName>
    </submittedName>
</protein>
<dbReference type="PANTHER" id="PTHR12461:SF105">
    <property type="entry name" value="HYPOXIA-INDUCIBLE FACTOR 1-ALPHA INHIBITOR"/>
    <property type="match status" value="1"/>
</dbReference>
<evidence type="ECO:0000313" key="10">
    <source>
        <dbReference type="EMBL" id="CAI4006114.1"/>
    </source>
</evidence>
<evidence type="ECO:0000259" key="9">
    <source>
        <dbReference type="PROSITE" id="PS51184"/>
    </source>
</evidence>
<dbReference type="PANTHER" id="PTHR12461">
    <property type="entry name" value="HYPOXIA-INDUCIBLE FACTOR 1 ALPHA INHIBITOR-RELATED"/>
    <property type="match status" value="1"/>
</dbReference>
<dbReference type="SUPFAM" id="SSF51197">
    <property type="entry name" value="Clavaminate synthase-like"/>
    <property type="match status" value="1"/>
</dbReference>
<keyword evidence="4 7" id="KW-1133">Transmembrane helix</keyword>
<feature type="domain" description="EF-hand" evidence="8">
    <location>
        <begin position="503"/>
        <end position="534"/>
    </location>
</feature>
<dbReference type="Pfam" id="PF13621">
    <property type="entry name" value="Cupin_8"/>
    <property type="match status" value="1"/>
</dbReference>
<dbReference type="Gene3D" id="2.60.120.10">
    <property type="entry name" value="Jelly Rolls"/>
    <property type="match status" value="1"/>
</dbReference>
<dbReference type="InterPro" id="IPR057433">
    <property type="entry name" value="LMF1/2_C"/>
</dbReference>
<dbReference type="InterPro" id="IPR018247">
    <property type="entry name" value="EF_Hand_1_Ca_BS"/>
</dbReference>
<dbReference type="InterPro" id="IPR011992">
    <property type="entry name" value="EF-hand-dom_pair"/>
</dbReference>
<dbReference type="SMART" id="SM00558">
    <property type="entry name" value="JmjC"/>
    <property type="match status" value="1"/>
</dbReference>
<dbReference type="EMBL" id="CAMXCT010003768">
    <property type="protein sequence ID" value="CAI4006114.1"/>
    <property type="molecule type" value="Genomic_DNA"/>
</dbReference>
<dbReference type="SUPFAM" id="SSF81324">
    <property type="entry name" value="Voltage-gated potassium channels"/>
    <property type="match status" value="1"/>
</dbReference>
<feature type="region of interest" description="Disordered" evidence="6">
    <location>
        <begin position="31"/>
        <end position="113"/>
    </location>
</feature>
<dbReference type="Pfam" id="PF00520">
    <property type="entry name" value="Ion_trans"/>
    <property type="match status" value="1"/>
</dbReference>
<dbReference type="InterPro" id="IPR002048">
    <property type="entry name" value="EF_hand_dom"/>
</dbReference>
<keyword evidence="13" id="KW-1185">Reference proteome</keyword>
<dbReference type="PROSITE" id="PS51184">
    <property type="entry name" value="JMJC"/>
    <property type="match status" value="1"/>
</dbReference>
<evidence type="ECO:0000256" key="2">
    <source>
        <dbReference type="ARBA" id="ARBA00022692"/>
    </source>
</evidence>
<feature type="transmembrane region" description="Helical" evidence="7">
    <location>
        <begin position="252"/>
        <end position="274"/>
    </location>
</feature>
<dbReference type="GO" id="GO:0005216">
    <property type="term" value="F:monoatomic ion channel activity"/>
    <property type="evidence" value="ECO:0007669"/>
    <property type="project" value="InterPro"/>
</dbReference>
<feature type="transmembrane region" description="Helical" evidence="7">
    <location>
        <begin position="374"/>
        <end position="395"/>
    </location>
</feature>
<dbReference type="EMBL" id="CAMXCT030003768">
    <property type="protein sequence ID" value="CAL4793426.1"/>
    <property type="molecule type" value="Genomic_DNA"/>
</dbReference>
<evidence type="ECO:0000259" key="8">
    <source>
        <dbReference type="PROSITE" id="PS50222"/>
    </source>
</evidence>
<keyword evidence="5 7" id="KW-0472">Membrane</keyword>
<dbReference type="GO" id="GO:0016020">
    <property type="term" value="C:membrane"/>
    <property type="evidence" value="ECO:0007669"/>
    <property type="project" value="UniProtKB-SubCell"/>
</dbReference>
<dbReference type="PROSITE" id="PS00018">
    <property type="entry name" value="EF_HAND_1"/>
    <property type="match status" value="1"/>
</dbReference>
<evidence type="ECO:0000256" key="4">
    <source>
        <dbReference type="ARBA" id="ARBA00022989"/>
    </source>
</evidence>
<feature type="transmembrane region" description="Helical" evidence="7">
    <location>
        <begin position="330"/>
        <end position="353"/>
    </location>
</feature>
<dbReference type="InterPro" id="IPR005821">
    <property type="entry name" value="Ion_trans_dom"/>
</dbReference>
<dbReference type="EMBL" id="CAMXCT020003768">
    <property type="protein sequence ID" value="CAL1159489.1"/>
    <property type="molecule type" value="Genomic_DNA"/>
</dbReference>
<dbReference type="InterPro" id="IPR041667">
    <property type="entry name" value="Cupin_8"/>
</dbReference>
<evidence type="ECO:0000256" key="7">
    <source>
        <dbReference type="SAM" id="Phobius"/>
    </source>
</evidence>
<dbReference type="SUPFAM" id="SSF47473">
    <property type="entry name" value="EF-hand"/>
    <property type="match status" value="1"/>
</dbReference>
<dbReference type="InterPro" id="IPR003347">
    <property type="entry name" value="JmjC_dom"/>
</dbReference>
<evidence type="ECO:0000313" key="12">
    <source>
        <dbReference type="EMBL" id="CAL4793426.1"/>
    </source>
</evidence>
<evidence type="ECO:0000313" key="13">
    <source>
        <dbReference type="Proteomes" id="UP001152797"/>
    </source>
</evidence>
<name>A0A9P1D8E8_9DINO</name>